<evidence type="ECO:0000313" key="1">
    <source>
        <dbReference type="EMBL" id="KAJ8417571.1"/>
    </source>
</evidence>
<accession>A0AAD7TAV8</accession>
<keyword evidence="2" id="KW-1185">Reference proteome</keyword>
<proteinExistence type="predicted"/>
<dbReference type="Proteomes" id="UP001221898">
    <property type="component" value="Unassembled WGS sequence"/>
</dbReference>
<sequence>MLRGNVCKRTPCLLRSRGISVSSKFRVFVSVVVVDLAARCCFRRLGNGCDCRAALHICIAVAVSREPCRAERGAGSWGRAPGGRWVVSAVWRTSLSPNQQTAAFSGRALAVRANTTGSTGLDDHTSFHRAFPPADNGGQAQRIGPGSLRFRRAWGEGTGRP</sequence>
<gene>
    <name evidence="1" type="ORF">AAFF_G00224140</name>
</gene>
<name>A0AAD7TAV8_9TELE</name>
<reference evidence="1" key="1">
    <citation type="journal article" date="2023" name="Science">
        <title>Genome structures resolve the early diversification of teleost fishes.</title>
        <authorList>
            <person name="Parey E."/>
            <person name="Louis A."/>
            <person name="Montfort J."/>
            <person name="Bouchez O."/>
            <person name="Roques C."/>
            <person name="Iampietro C."/>
            <person name="Lluch J."/>
            <person name="Castinel A."/>
            <person name="Donnadieu C."/>
            <person name="Desvignes T."/>
            <person name="Floi Bucao C."/>
            <person name="Jouanno E."/>
            <person name="Wen M."/>
            <person name="Mejri S."/>
            <person name="Dirks R."/>
            <person name="Jansen H."/>
            <person name="Henkel C."/>
            <person name="Chen W.J."/>
            <person name="Zahm M."/>
            <person name="Cabau C."/>
            <person name="Klopp C."/>
            <person name="Thompson A.W."/>
            <person name="Robinson-Rechavi M."/>
            <person name="Braasch I."/>
            <person name="Lecointre G."/>
            <person name="Bobe J."/>
            <person name="Postlethwait J.H."/>
            <person name="Berthelot C."/>
            <person name="Roest Crollius H."/>
            <person name="Guiguen Y."/>
        </authorList>
    </citation>
    <scope>NUCLEOTIDE SEQUENCE</scope>
    <source>
        <strain evidence="1">NC1722</strain>
    </source>
</reference>
<dbReference type="EMBL" id="JAINUG010000003">
    <property type="protein sequence ID" value="KAJ8417571.1"/>
    <property type="molecule type" value="Genomic_DNA"/>
</dbReference>
<dbReference type="AlphaFoldDB" id="A0AAD7TAV8"/>
<organism evidence="1 2">
    <name type="scientific">Aldrovandia affinis</name>
    <dbReference type="NCBI Taxonomy" id="143900"/>
    <lineage>
        <taxon>Eukaryota</taxon>
        <taxon>Metazoa</taxon>
        <taxon>Chordata</taxon>
        <taxon>Craniata</taxon>
        <taxon>Vertebrata</taxon>
        <taxon>Euteleostomi</taxon>
        <taxon>Actinopterygii</taxon>
        <taxon>Neopterygii</taxon>
        <taxon>Teleostei</taxon>
        <taxon>Notacanthiformes</taxon>
        <taxon>Halosauridae</taxon>
        <taxon>Aldrovandia</taxon>
    </lineage>
</organism>
<protein>
    <submittedName>
        <fullName evidence="1">Uncharacterized protein</fullName>
    </submittedName>
</protein>
<evidence type="ECO:0000313" key="2">
    <source>
        <dbReference type="Proteomes" id="UP001221898"/>
    </source>
</evidence>
<comment type="caution">
    <text evidence="1">The sequence shown here is derived from an EMBL/GenBank/DDBJ whole genome shotgun (WGS) entry which is preliminary data.</text>
</comment>